<dbReference type="Proteomes" id="UP001140949">
    <property type="component" value="Unassembled WGS sequence"/>
</dbReference>
<feature type="compositionally biased region" description="Low complexity" evidence="1">
    <location>
        <begin position="14"/>
        <end position="72"/>
    </location>
</feature>
<evidence type="ECO:0000313" key="2">
    <source>
        <dbReference type="EMBL" id="KAJ6804194.1"/>
    </source>
</evidence>
<feature type="compositionally biased region" description="Basic and acidic residues" evidence="1">
    <location>
        <begin position="1"/>
        <end position="12"/>
    </location>
</feature>
<evidence type="ECO:0000313" key="3">
    <source>
        <dbReference type="Proteomes" id="UP001140949"/>
    </source>
</evidence>
<reference evidence="2" key="2">
    <citation type="submission" date="2023-04" db="EMBL/GenBank/DDBJ databases">
        <authorList>
            <person name="Bruccoleri R.E."/>
            <person name="Oakeley E.J."/>
            <person name="Faust A.-M."/>
            <person name="Dessus-Babus S."/>
            <person name="Altorfer M."/>
            <person name="Burckhardt D."/>
            <person name="Oertli M."/>
            <person name="Naumann U."/>
            <person name="Petersen F."/>
            <person name="Wong J."/>
        </authorList>
    </citation>
    <scope>NUCLEOTIDE SEQUENCE</scope>
    <source>
        <strain evidence="2">GSM-AAB239-AS_SAM_17_03QT</strain>
        <tissue evidence="2">Leaf</tissue>
    </source>
</reference>
<protein>
    <submittedName>
        <fullName evidence="2">Serine/arginine-rich splicing factor 4-like</fullName>
    </submittedName>
</protein>
<proteinExistence type="predicted"/>
<evidence type="ECO:0000256" key="1">
    <source>
        <dbReference type="SAM" id="MobiDB-lite"/>
    </source>
</evidence>
<gene>
    <name evidence="2" type="ORF">M6B38_186880</name>
</gene>
<accession>A0AAX6EJJ3</accession>
<name>A0AAX6EJJ3_IRIPA</name>
<sequence>MSLREGGIDKGDAQQSSRSRLHTTTSRSASRSLLPSSSSRSFSVSSKGSSSGSPSRSQSKSGSHKSPSLSVSLEKKPQCSQHNVHQNVSSTSLKGKLEHPTSPKGILCLRALN</sequence>
<dbReference type="EMBL" id="JANAVB010036018">
    <property type="protein sequence ID" value="KAJ6804194.1"/>
    <property type="molecule type" value="Genomic_DNA"/>
</dbReference>
<keyword evidence="3" id="KW-1185">Reference proteome</keyword>
<feature type="compositionally biased region" description="Polar residues" evidence="1">
    <location>
        <begin position="78"/>
        <end position="93"/>
    </location>
</feature>
<comment type="caution">
    <text evidence="2">The sequence shown here is derived from an EMBL/GenBank/DDBJ whole genome shotgun (WGS) entry which is preliminary data.</text>
</comment>
<organism evidence="2 3">
    <name type="scientific">Iris pallida</name>
    <name type="common">Sweet iris</name>
    <dbReference type="NCBI Taxonomy" id="29817"/>
    <lineage>
        <taxon>Eukaryota</taxon>
        <taxon>Viridiplantae</taxon>
        <taxon>Streptophyta</taxon>
        <taxon>Embryophyta</taxon>
        <taxon>Tracheophyta</taxon>
        <taxon>Spermatophyta</taxon>
        <taxon>Magnoliopsida</taxon>
        <taxon>Liliopsida</taxon>
        <taxon>Asparagales</taxon>
        <taxon>Iridaceae</taxon>
        <taxon>Iridoideae</taxon>
        <taxon>Irideae</taxon>
        <taxon>Iris</taxon>
    </lineage>
</organism>
<reference evidence="2" key="1">
    <citation type="journal article" date="2023" name="GigaByte">
        <title>Genome assembly of the bearded iris, Iris pallida Lam.</title>
        <authorList>
            <person name="Bruccoleri R.E."/>
            <person name="Oakeley E.J."/>
            <person name="Faust A.M.E."/>
            <person name="Altorfer M."/>
            <person name="Dessus-Babus S."/>
            <person name="Burckhardt D."/>
            <person name="Oertli M."/>
            <person name="Naumann U."/>
            <person name="Petersen F."/>
            <person name="Wong J."/>
        </authorList>
    </citation>
    <scope>NUCLEOTIDE SEQUENCE</scope>
    <source>
        <strain evidence="2">GSM-AAB239-AS_SAM_17_03QT</strain>
    </source>
</reference>
<feature type="region of interest" description="Disordered" evidence="1">
    <location>
        <begin position="1"/>
        <end position="113"/>
    </location>
</feature>
<dbReference type="AlphaFoldDB" id="A0AAX6EJJ3"/>